<evidence type="ECO:0000313" key="6">
    <source>
        <dbReference type="EMBL" id="KAB1227707.1"/>
    </source>
</evidence>
<dbReference type="Pfam" id="PF00004">
    <property type="entry name" value="AAA"/>
    <property type="match status" value="1"/>
</dbReference>
<dbReference type="GO" id="GO:0005737">
    <property type="term" value="C:cytoplasm"/>
    <property type="evidence" value="ECO:0007669"/>
    <property type="project" value="TreeGrafter"/>
</dbReference>
<dbReference type="Pfam" id="PF07724">
    <property type="entry name" value="AAA_2"/>
    <property type="match status" value="1"/>
</dbReference>
<dbReference type="AlphaFoldDB" id="A0A6A1WVG4"/>
<keyword evidence="2" id="KW-0547">Nucleotide-binding</keyword>
<dbReference type="GO" id="GO:0016887">
    <property type="term" value="F:ATP hydrolysis activity"/>
    <property type="evidence" value="ECO:0007669"/>
    <property type="project" value="InterPro"/>
</dbReference>
<dbReference type="SUPFAM" id="SSF81923">
    <property type="entry name" value="Double Clp-N motif"/>
    <property type="match status" value="1"/>
</dbReference>
<reference evidence="6 7" key="1">
    <citation type="journal article" date="2019" name="Plant Biotechnol. J.">
        <title>The red bayberry genome and genetic basis of sex determination.</title>
        <authorList>
            <person name="Jia H.M."/>
            <person name="Jia H.J."/>
            <person name="Cai Q.L."/>
            <person name="Wang Y."/>
            <person name="Zhao H.B."/>
            <person name="Yang W.F."/>
            <person name="Wang G.Y."/>
            <person name="Li Y.H."/>
            <person name="Zhan D.L."/>
            <person name="Shen Y.T."/>
            <person name="Niu Q.F."/>
            <person name="Chang L."/>
            <person name="Qiu J."/>
            <person name="Zhao L."/>
            <person name="Xie H.B."/>
            <person name="Fu W.Y."/>
            <person name="Jin J."/>
            <person name="Li X.W."/>
            <person name="Jiao Y."/>
            <person name="Zhou C.C."/>
            <person name="Tu T."/>
            <person name="Chai C.Y."/>
            <person name="Gao J.L."/>
            <person name="Fan L.J."/>
            <person name="van de Weg E."/>
            <person name="Wang J.Y."/>
            <person name="Gao Z.S."/>
        </authorList>
    </citation>
    <scope>NUCLEOTIDE SEQUENCE [LARGE SCALE GENOMIC DNA]</scope>
    <source>
        <tissue evidence="6">Leaves</tissue>
    </source>
</reference>
<dbReference type="EMBL" id="RXIC02000019">
    <property type="protein sequence ID" value="KAB1227707.1"/>
    <property type="molecule type" value="Genomic_DNA"/>
</dbReference>
<dbReference type="GO" id="GO:0005524">
    <property type="term" value="F:ATP binding"/>
    <property type="evidence" value="ECO:0007669"/>
    <property type="project" value="UniProtKB-KW"/>
</dbReference>
<dbReference type="CDD" id="cd19499">
    <property type="entry name" value="RecA-like_ClpB_Hsp104-like"/>
    <property type="match status" value="1"/>
</dbReference>
<dbReference type="Pfam" id="PF10431">
    <property type="entry name" value="ClpB_D2-small"/>
    <property type="match status" value="1"/>
</dbReference>
<accession>A0A6A1WVG4</accession>
<sequence length="752" mass="82888">MPVSSICSPLMLFTHTHDQHDFASTRQHFIDHHHLSSSSNGNCLNCSIESRGCGRLKVLPLYNSFRSLPSSTIHVANTTSNSCWRRRRLLTLVSAGGGGLERFTARAIKAVIYSQREAKALGRDMVFPQHLLLGLIAEHEEDDYYNSLHEGFLGTGITLHRARDAVLTIWHHSHQNPTKTTSTSTNASLPFSVSTKRIFEAAAHHATTMSHQFVSPEHISVALFTLNDGSAARVLIRLGAHIDQLAALALSGLEGKLTKYGRPSLLSQVTQSFSRKAPRLRPSEKPRERSALDQFCVDLTANACRGLIDPVIGREAELQKIMQILCRRTKNSPILLGESGVGKTAIAEGLAVRIAEADVPLLLLTKRVMSLDITLLMAGAKERGELEERVTTLIKEIQKAGDIILFIDEVHLLIGRGNKGSGLDIANLLKPSLGRGKLQDDAVKILLGLREKYEAHHNCKFTLEAINAAVHLSTKYISNRYLPDKAIDLIDEAGSRAQIQVQDTSLLMKKIGPLVKGLEKQTPRHKEAAMITLDMSEYMERHSVNKIIGSAPGYVGSGEGGTLTEAIRRRPFAVVLLDEIEKAHPDVLNILLPVFEDGQLTDSQGRRVSFRNALIVMTSNIGSTAIARGRESPVGFLTADDKSTSYARMKAIVLEIFNLRLQEVKQRLQPLGIGLEVSESVKHLICEHEYDQMLGARSLRRAISLIIEDVLSEVILSGDYKPNDTAVIDLDTFGKPFVTNLSNRIHPESDIL</sequence>
<name>A0A6A1WVG4_9ROSI</name>
<dbReference type="SMART" id="SM01086">
    <property type="entry name" value="ClpB_D2-small"/>
    <property type="match status" value="1"/>
</dbReference>
<dbReference type="GO" id="GO:0034605">
    <property type="term" value="P:cellular response to heat"/>
    <property type="evidence" value="ECO:0007669"/>
    <property type="project" value="TreeGrafter"/>
</dbReference>
<evidence type="ECO:0000256" key="4">
    <source>
        <dbReference type="PROSITE-ProRule" id="PRU01251"/>
    </source>
</evidence>
<dbReference type="InterPro" id="IPR003593">
    <property type="entry name" value="AAA+_ATPase"/>
</dbReference>
<protein>
    <submittedName>
        <fullName evidence="6">Chaperone protein ClpD, chloroplastic</fullName>
    </submittedName>
</protein>
<proteinExistence type="predicted"/>
<dbReference type="InterPro" id="IPR018368">
    <property type="entry name" value="ClpA/B_CS1"/>
</dbReference>
<dbReference type="Proteomes" id="UP000516437">
    <property type="component" value="Chromosome 1"/>
</dbReference>
<dbReference type="InterPro" id="IPR003959">
    <property type="entry name" value="ATPase_AAA_core"/>
</dbReference>
<dbReference type="OrthoDB" id="47330at2759"/>
<evidence type="ECO:0000256" key="2">
    <source>
        <dbReference type="ARBA" id="ARBA00022741"/>
    </source>
</evidence>
<keyword evidence="7" id="KW-1185">Reference proteome</keyword>
<keyword evidence="3" id="KW-0067">ATP-binding</keyword>
<organism evidence="6 7">
    <name type="scientific">Morella rubra</name>
    <name type="common">Chinese bayberry</name>
    <dbReference type="NCBI Taxonomy" id="262757"/>
    <lineage>
        <taxon>Eukaryota</taxon>
        <taxon>Viridiplantae</taxon>
        <taxon>Streptophyta</taxon>
        <taxon>Embryophyta</taxon>
        <taxon>Tracheophyta</taxon>
        <taxon>Spermatophyta</taxon>
        <taxon>Magnoliopsida</taxon>
        <taxon>eudicotyledons</taxon>
        <taxon>Gunneridae</taxon>
        <taxon>Pentapetalae</taxon>
        <taxon>rosids</taxon>
        <taxon>fabids</taxon>
        <taxon>Fagales</taxon>
        <taxon>Myricaceae</taxon>
        <taxon>Morella</taxon>
    </lineage>
</organism>
<dbReference type="SUPFAM" id="SSF52540">
    <property type="entry name" value="P-loop containing nucleoside triphosphate hydrolases"/>
    <property type="match status" value="2"/>
</dbReference>
<dbReference type="InterPro" id="IPR019489">
    <property type="entry name" value="Clp_ATPase_C"/>
</dbReference>
<dbReference type="PROSITE" id="PS00870">
    <property type="entry name" value="CLPAB_1"/>
    <property type="match status" value="1"/>
</dbReference>
<evidence type="ECO:0000256" key="3">
    <source>
        <dbReference type="ARBA" id="ARBA00022840"/>
    </source>
</evidence>
<dbReference type="InterPro" id="IPR036628">
    <property type="entry name" value="Clp_N_dom_sf"/>
</dbReference>
<evidence type="ECO:0000256" key="1">
    <source>
        <dbReference type="ARBA" id="ARBA00022737"/>
    </source>
</evidence>
<dbReference type="CDD" id="cd00009">
    <property type="entry name" value="AAA"/>
    <property type="match status" value="1"/>
</dbReference>
<keyword evidence="1 4" id="KW-0677">Repeat</keyword>
<dbReference type="PANTHER" id="PTHR11638">
    <property type="entry name" value="ATP-DEPENDENT CLP PROTEASE"/>
    <property type="match status" value="1"/>
</dbReference>
<dbReference type="SMART" id="SM00382">
    <property type="entry name" value="AAA"/>
    <property type="match status" value="1"/>
</dbReference>
<feature type="domain" description="Clp R" evidence="5">
    <location>
        <begin position="100"/>
        <end position="256"/>
    </location>
</feature>
<gene>
    <name evidence="6" type="ORF">CJ030_MR1G004265</name>
</gene>
<dbReference type="PANTHER" id="PTHR11638:SF185">
    <property type="entry name" value="ATP-DEPENDENT CLP PROTEASE ATP-BINDING SUBUNIT"/>
    <property type="match status" value="1"/>
</dbReference>
<dbReference type="Gene3D" id="1.10.8.60">
    <property type="match status" value="1"/>
</dbReference>
<dbReference type="Gene3D" id="1.10.1780.10">
    <property type="entry name" value="Clp, N-terminal domain"/>
    <property type="match status" value="1"/>
</dbReference>
<dbReference type="InterPro" id="IPR050130">
    <property type="entry name" value="ClpA_ClpB"/>
</dbReference>
<dbReference type="Gene3D" id="3.40.50.300">
    <property type="entry name" value="P-loop containing nucleotide triphosphate hydrolases"/>
    <property type="match status" value="2"/>
</dbReference>
<dbReference type="PROSITE" id="PS51903">
    <property type="entry name" value="CLP_R"/>
    <property type="match status" value="1"/>
</dbReference>
<comment type="caution">
    <text evidence="6">The sequence shown here is derived from an EMBL/GenBank/DDBJ whole genome shotgun (WGS) entry which is preliminary data.</text>
</comment>
<dbReference type="InterPro" id="IPR004176">
    <property type="entry name" value="Clp_R_N"/>
</dbReference>
<evidence type="ECO:0000259" key="5">
    <source>
        <dbReference type="PROSITE" id="PS51903"/>
    </source>
</evidence>
<dbReference type="InterPro" id="IPR027417">
    <property type="entry name" value="P-loop_NTPase"/>
</dbReference>
<dbReference type="Pfam" id="PF02861">
    <property type="entry name" value="Clp_N"/>
    <property type="match status" value="1"/>
</dbReference>
<evidence type="ECO:0000313" key="7">
    <source>
        <dbReference type="Proteomes" id="UP000516437"/>
    </source>
</evidence>